<organism evidence="1 2">
    <name type="scientific">Sorghum bicolor</name>
    <name type="common">Sorghum</name>
    <name type="synonym">Sorghum vulgare</name>
    <dbReference type="NCBI Taxonomy" id="4558"/>
    <lineage>
        <taxon>Eukaryota</taxon>
        <taxon>Viridiplantae</taxon>
        <taxon>Streptophyta</taxon>
        <taxon>Embryophyta</taxon>
        <taxon>Tracheophyta</taxon>
        <taxon>Spermatophyta</taxon>
        <taxon>Magnoliopsida</taxon>
        <taxon>Liliopsida</taxon>
        <taxon>Poales</taxon>
        <taxon>Poaceae</taxon>
        <taxon>PACMAD clade</taxon>
        <taxon>Panicoideae</taxon>
        <taxon>Andropogonodae</taxon>
        <taxon>Andropogoneae</taxon>
        <taxon>Sorghinae</taxon>
        <taxon>Sorghum</taxon>
    </lineage>
</organism>
<name>A0A921Q6X2_SORBI</name>
<gene>
    <name evidence="1" type="ORF">BDA96_10G341500</name>
</gene>
<comment type="caution">
    <text evidence="1">The sequence shown here is derived from an EMBL/GenBank/DDBJ whole genome shotgun (WGS) entry which is preliminary data.</text>
</comment>
<dbReference type="AlphaFoldDB" id="A0A921Q6X2"/>
<evidence type="ECO:0000313" key="1">
    <source>
        <dbReference type="EMBL" id="KAG0516198.1"/>
    </source>
</evidence>
<evidence type="ECO:0000313" key="2">
    <source>
        <dbReference type="Proteomes" id="UP000807115"/>
    </source>
</evidence>
<proteinExistence type="predicted"/>
<accession>A0A921Q6X2</accession>
<sequence length="91" mass="10539">MVCLCLVAGMEEYMELQRRDQQLSTPKLVVSIGCNCMHVHLARSVRTEKGRHPYTCIFLSRYACRPKSSRVEIIACCKVFIVFFLVYPYNS</sequence>
<reference evidence="1" key="2">
    <citation type="submission" date="2020-10" db="EMBL/GenBank/DDBJ databases">
        <authorList>
            <person name="Cooper E.A."/>
            <person name="Brenton Z.W."/>
            <person name="Flinn B.S."/>
            <person name="Jenkins J."/>
            <person name="Shu S."/>
            <person name="Flowers D."/>
            <person name="Luo F."/>
            <person name="Wang Y."/>
            <person name="Xia P."/>
            <person name="Barry K."/>
            <person name="Daum C."/>
            <person name="Lipzen A."/>
            <person name="Yoshinaga Y."/>
            <person name="Schmutz J."/>
            <person name="Saski C."/>
            <person name="Vermerris W."/>
            <person name="Kresovich S."/>
        </authorList>
    </citation>
    <scope>NUCLEOTIDE SEQUENCE</scope>
</reference>
<reference evidence="1" key="1">
    <citation type="journal article" date="2019" name="BMC Genomics">
        <title>A new reference genome for Sorghum bicolor reveals high levels of sequence similarity between sweet and grain genotypes: implications for the genetics of sugar metabolism.</title>
        <authorList>
            <person name="Cooper E.A."/>
            <person name="Brenton Z.W."/>
            <person name="Flinn B.S."/>
            <person name="Jenkins J."/>
            <person name="Shu S."/>
            <person name="Flowers D."/>
            <person name="Luo F."/>
            <person name="Wang Y."/>
            <person name="Xia P."/>
            <person name="Barry K."/>
            <person name="Daum C."/>
            <person name="Lipzen A."/>
            <person name="Yoshinaga Y."/>
            <person name="Schmutz J."/>
            <person name="Saski C."/>
            <person name="Vermerris W."/>
            <person name="Kresovich S."/>
        </authorList>
    </citation>
    <scope>NUCLEOTIDE SEQUENCE</scope>
</reference>
<dbReference type="EMBL" id="CM027689">
    <property type="protein sequence ID" value="KAG0516198.1"/>
    <property type="molecule type" value="Genomic_DNA"/>
</dbReference>
<protein>
    <submittedName>
        <fullName evidence="1">Uncharacterized protein</fullName>
    </submittedName>
</protein>
<dbReference type="Proteomes" id="UP000807115">
    <property type="component" value="Chromosome 10"/>
</dbReference>